<feature type="region of interest" description="Disordered" evidence="4">
    <location>
        <begin position="100"/>
        <end position="144"/>
    </location>
</feature>
<dbReference type="InterPro" id="IPR034706">
    <property type="entry name" value="CpoB"/>
</dbReference>
<evidence type="ECO:0000256" key="3">
    <source>
        <dbReference type="PROSITE-ProRule" id="PRU00339"/>
    </source>
</evidence>
<feature type="coiled-coil region" evidence="2">
    <location>
        <begin position="49"/>
        <end position="86"/>
    </location>
</feature>
<dbReference type="Gene3D" id="1.20.5.110">
    <property type="match status" value="1"/>
</dbReference>
<accession>I1YIX4</accession>
<evidence type="ECO:0000256" key="4">
    <source>
        <dbReference type="SAM" id="MobiDB-lite"/>
    </source>
</evidence>
<comment type="function">
    <text evidence="2">Mediates coordination of peptidoglycan synthesis and outer membrane constriction during cell division.</text>
</comment>
<feature type="chain" id="PRO_5009991833" description="Cell division coordinator CpoB" evidence="2">
    <location>
        <begin position="28"/>
        <end position="271"/>
    </location>
</feature>
<feature type="repeat" description="TPR" evidence="3">
    <location>
        <begin position="184"/>
        <end position="217"/>
    </location>
</feature>
<evidence type="ECO:0000313" key="7">
    <source>
        <dbReference type="EMBL" id="AFJ02867.1"/>
    </source>
</evidence>
<proteinExistence type="inferred from homology"/>
<keyword evidence="2" id="KW-0175">Coiled coil</keyword>
<dbReference type="InterPro" id="IPR039565">
    <property type="entry name" value="BamD-like"/>
</dbReference>
<dbReference type="Proteomes" id="UP000009145">
    <property type="component" value="Chromosome"/>
</dbReference>
<dbReference type="STRING" id="754477.Q7C_1726"/>
<dbReference type="EMBL" id="CP003380">
    <property type="protein sequence ID" value="AFJ02867.1"/>
    <property type="molecule type" value="Genomic_DNA"/>
</dbReference>
<feature type="domain" description="Outer membrane lipoprotein BamD-like" evidence="5">
    <location>
        <begin position="148"/>
        <end position="268"/>
    </location>
</feature>
<gene>
    <name evidence="2" type="primary">cpoB</name>
    <name evidence="7" type="ordered locus">Q7C_1726</name>
</gene>
<dbReference type="SMART" id="SM00028">
    <property type="entry name" value="TPR"/>
    <property type="match status" value="2"/>
</dbReference>
<evidence type="ECO:0000313" key="8">
    <source>
        <dbReference type="Proteomes" id="UP000009145"/>
    </source>
</evidence>
<dbReference type="RefSeq" id="WP_014704287.1">
    <property type="nucleotide sequence ID" value="NC_017856.1"/>
</dbReference>
<dbReference type="eggNOG" id="COG1729">
    <property type="taxonomic scope" value="Bacteria"/>
</dbReference>
<evidence type="ECO:0000256" key="1">
    <source>
        <dbReference type="ARBA" id="ARBA00022729"/>
    </source>
</evidence>
<feature type="domain" description="YbgF trimerisation" evidence="6">
    <location>
        <begin position="33"/>
        <end position="104"/>
    </location>
</feature>
<dbReference type="InterPro" id="IPR014162">
    <property type="entry name" value="CpoB_C"/>
</dbReference>
<keyword evidence="2" id="KW-0132">Cell division</keyword>
<dbReference type="Gene3D" id="1.25.40.10">
    <property type="entry name" value="Tetratricopeptide repeat domain"/>
    <property type="match status" value="1"/>
</dbReference>
<dbReference type="GO" id="GO:0030288">
    <property type="term" value="C:outer membrane-bounded periplasmic space"/>
    <property type="evidence" value="ECO:0007669"/>
    <property type="project" value="UniProtKB-UniRule"/>
</dbReference>
<dbReference type="PROSITE" id="PS50005">
    <property type="entry name" value="TPR"/>
    <property type="match status" value="1"/>
</dbReference>
<evidence type="ECO:0000259" key="5">
    <source>
        <dbReference type="Pfam" id="PF13525"/>
    </source>
</evidence>
<dbReference type="HAMAP" id="MF_02066">
    <property type="entry name" value="CpoB"/>
    <property type="match status" value="1"/>
</dbReference>
<dbReference type="InterPro" id="IPR019734">
    <property type="entry name" value="TPR_rpt"/>
</dbReference>
<dbReference type="Pfam" id="PF16331">
    <property type="entry name" value="TolA_bind_tri"/>
    <property type="match status" value="1"/>
</dbReference>
<feature type="compositionally biased region" description="Polar residues" evidence="4">
    <location>
        <begin position="127"/>
        <end position="140"/>
    </location>
</feature>
<reference evidence="7 8" key="1">
    <citation type="journal article" date="2012" name="J. Bacteriol.">
        <title>Complete genome sequences of Methylophaga sp. strain JAM1 and Methylophaga sp. strain JAM7.</title>
        <authorList>
            <person name="Villeneuve C."/>
            <person name="Martineau C."/>
            <person name="Mauffrey F."/>
            <person name="Villemur R."/>
        </authorList>
    </citation>
    <scope>NUCLEOTIDE SEQUENCE [LARGE SCALE GENOMIC DNA]</scope>
    <source>
        <strain evidence="7 8">JAM7</strain>
    </source>
</reference>
<sequence length="271" mass="30069" precursor="true">MMTKKSQKRYVLALIAGVMLTPAISMAETEAELIQRVDRLERIIQGQGLTNLITEVDRLQREVQRLNGANDELQHALKKMQESQRDQYIDLDERMQALTIQPPSSNQEPVAERADNASQAADAELATSANNSDGTTSDNGPVSVESGEAAYQSALQTLRSGQYEAAIAELSSFPQQYPGSTYLPNVYYWQGEANYVVRNFQQAITAFQIVLDQYPNSNKVADALLKRGFSEHELGNIAQAESTLKQVVQTYPDSAAARLAEVRLDRIQQSQ</sequence>
<keyword evidence="8" id="KW-1185">Reference proteome</keyword>
<keyword evidence="3" id="KW-0802">TPR repeat</keyword>
<dbReference type="Pfam" id="PF13525">
    <property type="entry name" value="YfiO"/>
    <property type="match status" value="1"/>
</dbReference>
<dbReference type="GO" id="GO:0043093">
    <property type="term" value="P:FtsZ-dependent cytokinesis"/>
    <property type="evidence" value="ECO:0007669"/>
    <property type="project" value="UniProtKB-UniRule"/>
</dbReference>
<dbReference type="InterPro" id="IPR032519">
    <property type="entry name" value="YbgF_tri"/>
</dbReference>
<dbReference type="PATRIC" id="fig|754477.3.peg.1696"/>
<dbReference type="GO" id="GO:0070206">
    <property type="term" value="P:protein trimerization"/>
    <property type="evidence" value="ECO:0007669"/>
    <property type="project" value="InterPro"/>
</dbReference>
<protein>
    <recommendedName>
        <fullName evidence="2">Cell division coordinator CpoB</fullName>
    </recommendedName>
</protein>
<dbReference type="InterPro" id="IPR011990">
    <property type="entry name" value="TPR-like_helical_dom_sf"/>
</dbReference>
<keyword evidence="1 2" id="KW-0732">Signal</keyword>
<dbReference type="HOGENOM" id="CLU_044315_4_0_6"/>
<feature type="signal peptide" evidence="2">
    <location>
        <begin position="1"/>
        <end position="27"/>
    </location>
</feature>
<evidence type="ECO:0000259" key="6">
    <source>
        <dbReference type="Pfam" id="PF16331"/>
    </source>
</evidence>
<dbReference type="NCBIfam" id="TIGR02795">
    <property type="entry name" value="tol_pal_ybgF"/>
    <property type="match status" value="1"/>
</dbReference>
<name>I1YIX4_METFJ</name>
<dbReference type="KEGG" id="mec:Q7C_1726"/>
<comment type="subcellular location">
    <subcellularLocation>
        <location evidence="2">Periplasm</location>
    </subcellularLocation>
</comment>
<evidence type="ECO:0000256" key="2">
    <source>
        <dbReference type="HAMAP-Rule" id="MF_02066"/>
    </source>
</evidence>
<dbReference type="SUPFAM" id="SSF48452">
    <property type="entry name" value="TPR-like"/>
    <property type="match status" value="1"/>
</dbReference>
<dbReference type="AlphaFoldDB" id="I1YIX4"/>
<keyword evidence="2" id="KW-0131">Cell cycle</keyword>
<keyword evidence="2" id="KW-0574">Periplasm</keyword>
<comment type="similarity">
    <text evidence="2">Belongs to the CpoB family.</text>
</comment>
<organism evidence="7 8">
    <name type="scientific">Methylophaga frappieri (strain ATCC BAA-2434 / DSM 25690 / JAM7)</name>
    <dbReference type="NCBI Taxonomy" id="754477"/>
    <lineage>
        <taxon>Bacteria</taxon>
        <taxon>Pseudomonadati</taxon>
        <taxon>Pseudomonadota</taxon>
        <taxon>Gammaproteobacteria</taxon>
        <taxon>Thiotrichales</taxon>
        <taxon>Piscirickettsiaceae</taxon>
        <taxon>Methylophaga</taxon>
    </lineage>
</organism>